<evidence type="ECO:0000313" key="3">
    <source>
        <dbReference type="EMBL" id="KAJ5167122.1"/>
    </source>
</evidence>
<feature type="domain" description="F-box" evidence="2">
    <location>
        <begin position="163"/>
        <end position="198"/>
    </location>
</feature>
<evidence type="ECO:0000256" key="1">
    <source>
        <dbReference type="SAM" id="MobiDB-lite"/>
    </source>
</evidence>
<dbReference type="CDD" id="cd09917">
    <property type="entry name" value="F-box_SF"/>
    <property type="match status" value="1"/>
</dbReference>
<proteinExistence type="predicted"/>
<organism evidence="3 4">
    <name type="scientific">Penicillium canariense</name>
    <dbReference type="NCBI Taxonomy" id="189055"/>
    <lineage>
        <taxon>Eukaryota</taxon>
        <taxon>Fungi</taxon>
        <taxon>Dikarya</taxon>
        <taxon>Ascomycota</taxon>
        <taxon>Pezizomycotina</taxon>
        <taxon>Eurotiomycetes</taxon>
        <taxon>Eurotiomycetidae</taxon>
        <taxon>Eurotiales</taxon>
        <taxon>Aspergillaceae</taxon>
        <taxon>Penicillium</taxon>
    </lineage>
</organism>
<dbReference type="GeneID" id="81427204"/>
<dbReference type="RefSeq" id="XP_056543583.1">
    <property type="nucleotide sequence ID" value="XM_056688028.1"/>
</dbReference>
<dbReference type="Gene3D" id="1.20.1280.50">
    <property type="match status" value="1"/>
</dbReference>
<dbReference type="EMBL" id="JAPQKN010000003">
    <property type="protein sequence ID" value="KAJ5167122.1"/>
    <property type="molecule type" value="Genomic_DNA"/>
</dbReference>
<feature type="region of interest" description="Disordered" evidence="1">
    <location>
        <begin position="1"/>
        <end position="80"/>
    </location>
</feature>
<dbReference type="InterPro" id="IPR001810">
    <property type="entry name" value="F-box_dom"/>
</dbReference>
<dbReference type="Pfam" id="PF12937">
    <property type="entry name" value="F-box-like"/>
    <property type="match status" value="1"/>
</dbReference>
<feature type="compositionally biased region" description="Low complexity" evidence="1">
    <location>
        <begin position="31"/>
        <end position="46"/>
    </location>
</feature>
<feature type="compositionally biased region" description="Polar residues" evidence="1">
    <location>
        <begin position="1"/>
        <end position="30"/>
    </location>
</feature>
<evidence type="ECO:0000259" key="2">
    <source>
        <dbReference type="Pfam" id="PF12937"/>
    </source>
</evidence>
<reference evidence="3" key="2">
    <citation type="journal article" date="2023" name="IMA Fungus">
        <title>Comparative genomic study of the Penicillium genus elucidates a diverse pangenome and 15 lateral gene transfer events.</title>
        <authorList>
            <person name="Petersen C."/>
            <person name="Sorensen T."/>
            <person name="Nielsen M.R."/>
            <person name="Sondergaard T.E."/>
            <person name="Sorensen J.L."/>
            <person name="Fitzpatrick D.A."/>
            <person name="Frisvad J.C."/>
            <person name="Nielsen K.L."/>
        </authorList>
    </citation>
    <scope>NUCLEOTIDE SEQUENCE</scope>
    <source>
        <strain evidence="3">IBT 26290</strain>
    </source>
</reference>
<comment type="caution">
    <text evidence="3">The sequence shown here is derived from an EMBL/GenBank/DDBJ whole genome shotgun (WGS) entry which is preliminary data.</text>
</comment>
<gene>
    <name evidence="3" type="ORF">N7482_005903</name>
</gene>
<protein>
    <recommendedName>
        <fullName evidence="2">F-box domain-containing protein</fullName>
    </recommendedName>
</protein>
<evidence type="ECO:0000313" key="4">
    <source>
        <dbReference type="Proteomes" id="UP001149163"/>
    </source>
</evidence>
<reference evidence="3" key="1">
    <citation type="submission" date="2022-11" db="EMBL/GenBank/DDBJ databases">
        <authorList>
            <person name="Petersen C."/>
        </authorList>
    </citation>
    <scope>NUCLEOTIDE SEQUENCE</scope>
    <source>
        <strain evidence="3">IBT 26290</strain>
    </source>
</reference>
<accession>A0A9W9I7D4</accession>
<dbReference type="InterPro" id="IPR036047">
    <property type="entry name" value="F-box-like_dom_sf"/>
</dbReference>
<name>A0A9W9I7D4_9EURO</name>
<dbReference type="Proteomes" id="UP001149163">
    <property type="component" value="Unassembled WGS sequence"/>
</dbReference>
<dbReference type="OrthoDB" id="3800738at2759"/>
<dbReference type="SUPFAM" id="SSF81383">
    <property type="entry name" value="F-box domain"/>
    <property type="match status" value="1"/>
</dbReference>
<keyword evidence="4" id="KW-1185">Reference proteome</keyword>
<sequence>MQVSTFMTAASPTAPEYTTATPRASTTQPGSQPAQGKSKSPSKQQSTVQCQNPPWGILKRGRKQAEPGRGAHGPSGTLWPTVARGYLGGWWMRESGESPTGNRDSIHRPKHFQHGGEAFICSPPNLLQSNHDAPSNHRAQQCRFEYNAQQKPVSSMAAVLGTTELLEMIMLQLDHRSLLKVQGVCQRWKQIINHSIQLQQVLFFKPRKTSDTKHTSNPLIEEIILPQLLLRSRNFVIPGKHPNFEACFRQEASWRKMLPQQAPASTIGVIEVIRHEKYRFTKLAIEPGLLRMEHILDALENGVLMPTPYNRVLWTTVARSLNFEIWGQNWVQTKRNHPEETPWIPANMDWDTLRLGVASMCLEQSDCDFVIVSEWPHRLFQNDICHCEPTMLDRWLEASFGKCEVITARELTSHTCVFKEGNFPVLKQLSPS</sequence>
<dbReference type="AlphaFoldDB" id="A0A9W9I7D4"/>